<evidence type="ECO:0000313" key="12">
    <source>
        <dbReference type="Proteomes" id="UP000622687"/>
    </source>
</evidence>
<evidence type="ECO:0000256" key="3">
    <source>
        <dbReference type="ARBA" id="ARBA00022516"/>
    </source>
</evidence>
<sequence length="338" mass="36280">MIVAVDGMGGDFAPAAVVEGCIQAIKEYNVNIIITGKEELIKSELSKYQYPEDRISVLNTSEVISTNEPPVMAIRKKKDSSLVKALELVKEGKADAVISAGSTGALMTGATLIVGRIKGIDRVALAPIMPGKNAAFMVVDAGANVDCKPQYLIQFALMGKIYFESVLGIKNPTIGLVNIGAEEEKGNELTKAVYGMLKKTDFNFVGNVEPREVSSGDVNILVCDGFVGNTILKMYEGVALNILGMLKQEIMKSLTAKIGAVLLKPVFKGLKKKLDYSEHGGSAFLGSKGICIKAHGSSDSKAFKNAIRQALNCYDNNIIEKIKGELENISQIDNIKET</sequence>
<keyword evidence="12" id="KW-1185">Reference proteome</keyword>
<comment type="pathway">
    <text evidence="10">Lipid metabolism; phospholipid metabolism.</text>
</comment>
<evidence type="ECO:0000256" key="4">
    <source>
        <dbReference type="ARBA" id="ARBA00022679"/>
    </source>
</evidence>
<dbReference type="HAMAP" id="MF_00019">
    <property type="entry name" value="PlsX"/>
    <property type="match status" value="1"/>
</dbReference>
<comment type="similarity">
    <text evidence="10">Belongs to the PlsX family.</text>
</comment>
<dbReference type="AlphaFoldDB" id="A0A934I2D5"/>
<dbReference type="NCBIfam" id="TIGR00182">
    <property type="entry name" value="plsX"/>
    <property type="match status" value="1"/>
</dbReference>
<dbReference type="RefSeq" id="WP_211144398.1">
    <property type="nucleotide sequence ID" value="NZ_JAEEGB010000037.1"/>
</dbReference>
<keyword evidence="3 10" id="KW-0444">Lipid biosynthesis</keyword>
<protein>
    <recommendedName>
        <fullName evidence="8 10">Phosphate acyltransferase</fullName>
        <ecNumber evidence="8 10">2.3.1.274</ecNumber>
    </recommendedName>
    <alternativeName>
        <fullName evidence="10">Acyl-ACP phosphotransacylase</fullName>
    </alternativeName>
    <alternativeName>
        <fullName evidence="10">Acyl-[acyl-carrier-protein]--phosphate acyltransferase</fullName>
    </alternativeName>
    <alternativeName>
        <fullName evidence="10">Phosphate-acyl-ACP acyltransferase</fullName>
    </alternativeName>
</protein>
<name>A0A934I2D5_9CLOT</name>
<keyword evidence="2 10" id="KW-0963">Cytoplasm</keyword>
<accession>A0A934I2D5</accession>
<dbReference type="Pfam" id="PF02504">
    <property type="entry name" value="FA_synthesis"/>
    <property type="match status" value="1"/>
</dbReference>
<dbReference type="PANTHER" id="PTHR30100">
    <property type="entry name" value="FATTY ACID/PHOSPHOLIPID SYNTHESIS PROTEIN PLSX"/>
    <property type="match status" value="1"/>
</dbReference>
<organism evidence="11 12">
    <name type="scientific">Clostridium aciditolerans</name>
    <dbReference type="NCBI Taxonomy" id="339861"/>
    <lineage>
        <taxon>Bacteria</taxon>
        <taxon>Bacillati</taxon>
        <taxon>Bacillota</taxon>
        <taxon>Clostridia</taxon>
        <taxon>Eubacteriales</taxon>
        <taxon>Clostridiaceae</taxon>
        <taxon>Clostridium</taxon>
    </lineage>
</organism>
<dbReference type="GO" id="GO:0005737">
    <property type="term" value="C:cytoplasm"/>
    <property type="evidence" value="ECO:0007669"/>
    <property type="project" value="UniProtKB-SubCell"/>
</dbReference>
<gene>
    <name evidence="10 11" type="primary">plsX</name>
    <name evidence="11" type="ORF">I6U51_20380</name>
</gene>
<evidence type="ECO:0000256" key="8">
    <source>
        <dbReference type="ARBA" id="ARBA00024069"/>
    </source>
</evidence>
<dbReference type="SUPFAM" id="SSF53659">
    <property type="entry name" value="Isocitrate/Isopropylmalate dehydrogenase-like"/>
    <property type="match status" value="1"/>
</dbReference>
<evidence type="ECO:0000256" key="10">
    <source>
        <dbReference type="HAMAP-Rule" id="MF_00019"/>
    </source>
</evidence>
<evidence type="ECO:0000256" key="1">
    <source>
        <dbReference type="ARBA" id="ARBA00001232"/>
    </source>
</evidence>
<comment type="catalytic activity">
    <reaction evidence="1 10">
        <text>a fatty acyl-[ACP] + phosphate = an acyl phosphate + holo-[ACP]</text>
        <dbReference type="Rhea" id="RHEA:42292"/>
        <dbReference type="Rhea" id="RHEA-COMP:9685"/>
        <dbReference type="Rhea" id="RHEA-COMP:14125"/>
        <dbReference type="ChEBI" id="CHEBI:43474"/>
        <dbReference type="ChEBI" id="CHEBI:59918"/>
        <dbReference type="ChEBI" id="CHEBI:64479"/>
        <dbReference type="ChEBI" id="CHEBI:138651"/>
        <dbReference type="EC" id="2.3.1.274"/>
    </reaction>
</comment>
<evidence type="ECO:0000256" key="6">
    <source>
        <dbReference type="ARBA" id="ARBA00023209"/>
    </source>
</evidence>
<evidence type="ECO:0000256" key="7">
    <source>
        <dbReference type="ARBA" id="ARBA00023264"/>
    </source>
</evidence>
<comment type="function">
    <text evidence="10">Catalyzes the reversible formation of acyl-phosphate (acyl-PO(4)) from acyl-[acyl-carrier-protein] (acyl-ACP). This enzyme utilizes acyl-ACP as fatty acyl donor, but not acyl-CoA.</text>
</comment>
<keyword evidence="4 10" id="KW-0808">Transferase</keyword>
<keyword evidence="11" id="KW-0012">Acyltransferase</keyword>
<reference evidence="11" key="1">
    <citation type="submission" date="2020-12" db="EMBL/GenBank/DDBJ databases">
        <title>Clostridium thailandense sp. nov., a novel acetogenic bacterium isolated from peat land soil in Thailand.</title>
        <authorList>
            <person name="Chaikitkaew S."/>
            <person name="Birkeland N.K."/>
        </authorList>
    </citation>
    <scope>NUCLEOTIDE SEQUENCE</scope>
    <source>
        <strain evidence="11">DSM 17425</strain>
    </source>
</reference>
<dbReference type="Gene3D" id="3.40.718.10">
    <property type="entry name" value="Isopropylmalate Dehydrogenase"/>
    <property type="match status" value="1"/>
</dbReference>
<dbReference type="GO" id="GO:0006633">
    <property type="term" value="P:fatty acid biosynthetic process"/>
    <property type="evidence" value="ECO:0007669"/>
    <property type="project" value="UniProtKB-UniRule"/>
</dbReference>
<dbReference type="GO" id="GO:0043811">
    <property type="term" value="F:phosphate:acyl-[acyl carrier protein] acyltransferase activity"/>
    <property type="evidence" value="ECO:0007669"/>
    <property type="project" value="UniProtKB-UniRule"/>
</dbReference>
<dbReference type="EMBL" id="JAEEGB010000037">
    <property type="protein sequence ID" value="MBI6875033.1"/>
    <property type="molecule type" value="Genomic_DNA"/>
</dbReference>
<evidence type="ECO:0000256" key="9">
    <source>
        <dbReference type="ARBA" id="ARBA00046608"/>
    </source>
</evidence>
<keyword evidence="7 10" id="KW-1208">Phospholipid metabolism</keyword>
<dbReference type="PANTHER" id="PTHR30100:SF1">
    <property type="entry name" value="PHOSPHATE ACYLTRANSFERASE"/>
    <property type="match status" value="1"/>
</dbReference>
<evidence type="ECO:0000313" key="11">
    <source>
        <dbReference type="EMBL" id="MBI6875033.1"/>
    </source>
</evidence>
<comment type="caution">
    <text evidence="11">The sequence shown here is derived from an EMBL/GenBank/DDBJ whole genome shotgun (WGS) entry which is preliminary data.</text>
</comment>
<keyword evidence="6 10" id="KW-0594">Phospholipid biosynthesis</keyword>
<evidence type="ECO:0000256" key="2">
    <source>
        <dbReference type="ARBA" id="ARBA00022490"/>
    </source>
</evidence>
<comment type="subcellular location">
    <subcellularLocation>
        <location evidence="10">Cytoplasm</location>
    </subcellularLocation>
    <text evidence="10">Associated with the membrane possibly through PlsY.</text>
</comment>
<dbReference type="Proteomes" id="UP000622687">
    <property type="component" value="Unassembled WGS sequence"/>
</dbReference>
<dbReference type="EC" id="2.3.1.274" evidence="8 10"/>
<evidence type="ECO:0000256" key="5">
    <source>
        <dbReference type="ARBA" id="ARBA00023098"/>
    </source>
</evidence>
<comment type="subunit">
    <text evidence="9 10">Homodimer. Probably interacts with PlsY.</text>
</comment>
<dbReference type="GO" id="GO:0008654">
    <property type="term" value="P:phospholipid biosynthetic process"/>
    <property type="evidence" value="ECO:0007669"/>
    <property type="project" value="UniProtKB-KW"/>
</dbReference>
<dbReference type="InterPro" id="IPR003664">
    <property type="entry name" value="FA_synthesis"/>
</dbReference>
<keyword evidence="5 10" id="KW-0443">Lipid metabolism</keyword>
<dbReference type="PIRSF" id="PIRSF002465">
    <property type="entry name" value="Phsphlp_syn_PlsX"/>
    <property type="match status" value="1"/>
</dbReference>
<dbReference type="InterPro" id="IPR012281">
    <property type="entry name" value="Phospholipid_synth_PlsX-like"/>
</dbReference>
<proteinExistence type="inferred from homology"/>